<dbReference type="KEGG" id="pka:PQ456_04415"/>
<evidence type="ECO:0000313" key="2">
    <source>
        <dbReference type="Proteomes" id="UP001220509"/>
    </source>
</evidence>
<name>A0AAX3M5J8_9BACL</name>
<dbReference type="REBASE" id="691641">
    <property type="entry name" value="Pky18744DptFP"/>
</dbReference>
<protein>
    <submittedName>
        <fullName evidence="1">DNA phosphorothioation-dependent restriction protein DptF</fullName>
    </submittedName>
</protein>
<proteinExistence type="predicted"/>
<evidence type="ECO:0000313" key="1">
    <source>
        <dbReference type="EMBL" id="WCT56774.1"/>
    </source>
</evidence>
<dbReference type="InterPro" id="IPR017647">
    <property type="entry name" value="Dnd_assoc_3"/>
</dbReference>
<dbReference type="NCBIfam" id="TIGR03238">
    <property type="entry name" value="dnd_assoc_3"/>
    <property type="match status" value="1"/>
</dbReference>
<dbReference type="AlphaFoldDB" id="A0AAX3M5J8"/>
<dbReference type="Proteomes" id="UP001220509">
    <property type="component" value="Chromosome"/>
</dbReference>
<gene>
    <name evidence="1" type="primary">dptF</name>
    <name evidence="1" type="ORF">PQ456_04415</name>
</gene>
<dbReference type="EMBL" id="CP117416">
    <property type="protein sequence ID" value="WCT56774.1"/>
    <property type="molecule type" value="Genomic_DNA"/>
</dbReference>
<keyword evidence="2" id="KW-1185">Reference proteome</keyword>
<dbReference type="RefSeq" id="WP_273615044.1">
    <property type="nucleotide sequence ID" value="NZ_CP117416.1"/>
</dbReference>
<sequence length="601" mass="70947">METNIPIHFIDMLKRCKQSSKEAVENLEHFSDFKKYMHIQRPVEEELEKHINEAYSSPAAQLILVCGGVGDGKSHILSYLKNKYDFLNDENIFYLHNDATESFSPRKTSIETLAHVLHPFSDEGLELNSTKNMVLAINLGALNNFIDSEEGKSFSRLREYVYQKKILESVIEDELCADDHLFKYINFSDYHMYQLTEEGPKSDYIKGLFQKITQLTDTNPFYQAYLNDLQEDKESSAKNPIIQNYELFQQDDVQDQIISLLIQSMVKEKLIISTRALLDFVYNILVPSSMENLNHTQILDIVNNQDFRTYTTCLLPFQLFEKFDASPIHQAIHQINPTRLRTEKLDDYLIEFKSCKDGSELFEKHITINQLPYFARSLIPNSPWRNQLDKDQKFKQILTKLFVYLYYLIPNEIHDSFKDNTYQEFMRYLFYWNKKDISKLSQLYREEVSQAIYKWNGEGSSALIYVQIGQPQTQYYALQKLDIEPYIKKNDINPEKDLYKFLPMLTLNFKTKNTHYIDEASIPSIDIDFSLYALLIRIKNGYRPNKKDKFQFIKFVEFIDNLSSSSNQSEEIIFESKQFGKSTRYVLKYDKTFDKYSFMEM</sequence>
<reference evidence="1 2" key="1">
    <citation type="submission" date="2023-02" db="EMBL/GenBank/DDBJ databases">
        <title>Genome sequence of Paenibacillus kyungheensis KACC 18744.</title>
        <authorList>
            <person name="Kim S."/>
            <person name="Heo J."/>
            <person name="Kwon S.-W."/>
        </authorList>
    </citation>
    <scope>NUCLEOTIDE SEQUENCE [LARGE SCALE GENOMIC DNA]</scope>
    <source>
        <strain evidence="1 2">KACC 18744</strain>
    </source>
</reference>
<organism evidence="1 2">
    <name type="scientific">Paenibacillus kyungheensis</name>
    <dbReference type="NCBI Taxonomy" id="1452732"/>
    <lineage>
        <taxon>Bacteria</taxon>
        <taxon>Bacillati</taxon>
        <taxon>Bacillota</taxon>
        <taxon>Bacilli</taxon>
        <taxon>Bacillales</taxon>
        <taxon>Paenibacillaceae</taxon>
        <taxon>Paenibacillus</taxon>
    </lineage>
</organism>
<accession>A0AAX3M5J8</accession>